<name>A0A5C2SKP7_9APHY</name>
<dbReference type="Proteomes" id="UP000313359">
    <property type="component" value="Unassembled WGS sequence"/>
</dbReference>
<gene>
    <name evidence="3" type="ORF">L227DRAFT_607986</name>
</gene>
<evidence type="ECO:0000256" key="2">
    <source>
        <dbReference type="SAM" id="Phobius"/>
    </source>
</evidence>
<dbReference type="OrthoDB" id="2756968at2759"/>
<feature type="compositionally biased region" description="Low complexity" evidence="1">
    <location>
        <begin position="225"/>
        <end position="249"/>
    </location>
</feature>
<evidence type="ECO:0000256" key="1">
    <source>
        <dbReference type="SAM" id="MobiDB-lite"/>
    </source>
</evidence>
<keyword evidence="2" id="KW-1133">Transmembrane helix</keyword>
<feature type="compositionally biased region" description="Pro residues" evidence="1">
    <location>
        <begin position="524"/>
        <end position="533"/>
    </location>
</feature>
<dbReference type="AlphaFoldDB" id="A0A5C2SKP7"/>
<feature type="compositionally biased region" description="Polar residues" evidence="1">
    <location>
        <begin position="563"/>
        <end position="573"/>
    </location>
</feature>
<feature type="compositionally biased region" description="Low complexity" evidence="1">
    <location>
        <begin position="383"/>
        <end position="396"/>
    </location>
</feature>
<feature type="region of interest" description="Disordered" evidence="1">
    <location>
        <begin position="66"/>
        <end position="100"/>
    </location>
</feature>
<keyword evidence="2" id="KW-0472">Membrane</keyword>
<feature type="compositionally biased region" description="Polar residues" evidence="1">
    <location>
        <begin position="12"/>
        <end position="23"/>
    </location>
</feature>
<feature type="compositionally biased region" description="Low complexity" evidence="1">
    <location>
        <begin position="417"/>
        <end position="439"/>
    </location>
</feature>
<feature type="region of interest" description="Disordered" evidence="1">
    <location>
        <begin position="161"/>
        <end position="249"/>
    </location>
</feature>
<feature type="compositionally biased region" description="Acidic residues" evidence="1">
    <location>
        <begin position="306"/>
        <end position="315"/>
    </location>
</feature>
<feature type="compositionally biased region" description="Polar residues" evidence="1">
    <location>
        <begin position="272"/>
        <end position="294"/>
    </location>
</feature>
<evidence type="ECO:0000313" key="3">
    <source>
        <dbReference type="EMBL" id="RPD64312.1"/>
    </source>
</evidence>
<dbReference type="STRING" id="1328759.A0A5C2SKP7"/>
<feature type="compositionally biased region" description="Low complexity" evidence="1">
    <location>
        <begin position="597"/>
        <end position="607"/>
    </location>
</feature>
<keyword evidence="4" id="KW-1185">Reference proteome</keyword>
<protein>
    <submittedName>
        <fullName evidence="3">Uncharacterized protein</fullName>
    </submittedName>
</protein>
<feature type="region of interest" description="Disordered" evidence="1">
    <location>
        <begin position="1"/>
        <end position="23"/>
    </location>
</feature>
<feature type="compositionally biased region" description="Polar residues" evidence="1">
    <location>
        <begin position="543"/>
        <end position="555"/>
    </location>
</feature>
<keyword evidence="2" id="KW-0812">Transmembrane</keyword>
<feature type="transmembrane region" description="Helical" evidence="2">
    <location>
        <begin position="26"/>
        <end position="50"/>
    </location>
</feature>
<dbReference type="EMBL" id="ML122254">
    <property type="protein sequence ID" value="RPD64312.1"/>
    <property type="molecule type" value="Genomic_DNA"/>
</dbReference>
<accession>A0A5C2SKP7</accession>
<feature type="compositionally biased region" description="Low complexity" evidence="1">
    <location>
        <begin position="575"/>
        <end position="589"/>
    </location>
</feature>
<feature type="compositionally biased region" description="Basic and acidic residues" evidence="1">
    <location>
        <begin position="1"/>
        <end position="11"/>
    </location>
</feature>
<evidence type="ECO:0000313" key="4">
    <source>
        <dbReference type="Proteomes" id="UP000313359"/>
    </source>
</evidence>
<feature type="region of interest" description="Disordered" evidence="1">
    <location>
        <begin position="272"/>
        <end position="637"/>
    </location>
</feature>
<organism evidence="3 4">
    <name type="scientific">Lentinus tigrinus ALCF2SS1-6</name>
    <dbReference type="NCBI Taxonomy" id="1328759"/>
    <lineage>
        <taxon>Eukaryota</taxon>
        <taxon>Fungi</taxon>
        <taxon>Dikarya</taxon>
        <taxon>Basidiomycota</taxon>
        <taxon>Agaricomycotina</taxon>
        <taxon>Agaricomycetes</taxon>
        <taxon>Polyporales</taxon>
        <taxon>Polyporaceae</taxon>
        <taxon>Lentinus</taxon>
    </lineage>
</organism>
<reference evidence="3" key="1">
    <citation type="journal article" date="2018" name="Genome Biol. Evol.">
        <title>Genomics and development of Lentinus tigrinus, a white-rot wood-decaying mushroom with dimorphic fruiting bodies.</title>
        <authorList>
            <person name="Wu B."/>
            <person name="Xu Z."/>
            <person name="Knudson A."/>
            <person name="Carlson A."/>
            <person name="Chen N."/>
            <person name="Kovaka S."/>
            <person name="LaButti K."/>
            <person name="Lipzen A."/>
            <person name="Pennachio C."/>
            <person name="Riley R."/>
            <person name="Schakwitz W."/>
            <person name="Umezawa K."/>
            <person name="Ohm R.A."/>
            <person name="Grigoriev I.V."/>
            <person name="Nagy L.G."/>
            <person name="Gibbons J."/>
            <person name="Hibbett D."/>
        </authorList>
    </citation>
    <scope>NUCLEOTIDE SEQUENCE [LARGE SCALE GENOMIC DNA]</scope>
    <source>
        <strain evidence="3">ALCF2SS1-6</strain>
    </source>
</reference>
<proteinExistence type="predicted"/>
<sequence>MAPPADCKDCANDSSSSPPDQQNANVGVVLGVLGGLCFVALVVAVAVPLIRHRVCRRQYILSPTRSKHRYSNAPTSDIQDGMYLPSPGRPSSFHQKMYPGPDEKPLLKPLILDPLRPISALTWSDLRFGSNSASPSTDHGSYHFAHQDTQLDLRIFHPSDQASLQADRAQSSRSMSKSTKSSHDTAGAVEDEARSSLPSLQRSPTPPGLPSKRGSPAVAARRRSLPITPISPSDSSPSPSRHAAGSGMPFFAPAPAPAMPASAVPLSTPYNPLSPVSPQTPSTSNLARSGSYVPSMSRKGLGMEPVPEDADADEYAETRSLQLPSPPASPDQSDPRWSSSKRRPSLTGRQSAPNALPFRPRSSTGPSVALPLTAAFQTSVLRSGSGSSTSNAGASSQVQRYPSITAATSPPPRTRSRPSSVSVTMSGASSTSASTPSPALEADIMARPTEAFRRMSTSDVRHRQPYSSSAREDDPIGRAYLRSSNAQHIPEVCNASPGPSSHRHAMVYNPPPPHAVARDGPTFTTPPPNPLSPVSPMQVAPAHSSSAPRLSVSTNHHQRPSGMGSSHPPTVTWKSLASGSRASMSSQQSHLRDPTRSRSNSVRSTRTLPSHLPPLDPVGPLSLSLDGSPESDNEGHQ</sequence>